<dbReference type="NCBIfam" id="TIGR02698">
    <property type="entry name" value="CopY_TcrY"/>
    <property type="match status" value="1"/>
</dbReference>
<keyword evidence="3" id="KW-0238">DNA-binding</keyword>
<dbReference type="Pfam" id="PF03965">
    <property type="entry name" value="Penicillinase_R"/>
    <property type="match status" value="1"/>
</dbReference>
<dbReference type="PATRIC" id="fig|1423796.3.peg.1919"/>
<gene>
    <name evidence="5" type="ORF">FC24_GL001891</name>
</gene>
<evidence type="ECO:0000256" key="1">
    <source>
        <dbReference type="ARBA" id="ARBA00011046"/>
    </source>
</evidence>
<dbReference type="OrthoDB" id="1849040at2"/>
<dbReference type="Gene3D" id="1.10.10.10">
    <property type="entry name" value="Winged helix-like DNA-binding domain superfamily/Winged helix DNA-binding domain"/>
    <property type="match status" value="1"/>
</dbReference>
<protein>
    <submittedName>
        <fullName evidence="5">Penicillinase repressor</fullName>
    </submittedName>
</protein>
<evidence type="ECO:0000256" key="4">
    <source>
        <dbReference type="ARBA" id="ARBA00023163"/>
    </source>
</evidence>
<organism evidence="5 6">
    <name type="scientific">Loigolactobacillus rennini DSM 20253</name>
    <dbReference type="NCBI Taxonomy" id="1423796"/>
    <lineage>
        <taxon>Bacteria</taxon>
        <taxon>Bacillati</taxon>
        <taxon>Bacillota</taxon>
        <taxon>Bacilli</taxon>
        <taxon>Lactobacillales</taxon>
        <taxon>Lactobacillaceae</taxon>
        <taxon>Loigolactobacillus</taxon>
    </lineage>
</organism>
<dbReference type="STRING" id="1423796.FC24_GL001891"/>
<sequence>MEISPALNISNAEWQVMRIIWTLGQASSQTVSQLLAKKMAWKAATVKTLVGRLVKKGALTAKRDGKRYLYQPAISEQQAMNTASEMFVEQLCQHKIGKTLEKMIQETTLSQQDIQDLISMLQAKQKTAPKEVPCNCLPNKCQCQPGTCQQN</sequence>
<keyword evidence="4" id="KW-0804">Transcription</keyword>
<keyword evidence="6" id="KW-1185">Reference proteome</keyword>
<dbReference type="SUPFAM" id="SSF46785">
    <property type="entry name" value="Winged helix' DNA-binding domain"/>
    <property type="match status" value="1"/>
</dbReference>
<proteinExistence type="inferred from homology"/>
<dbReference type="InterPro" id="IPR005650">
    <property type="entry name" value="BlaI_family"/>
</dbReference>
<dbReference type="PIRSF" id="PIRSF019455">
    <property type="entry name" value="CopR_AtkY"/>
    <property type="match status" value="1"/>
</dbReference>
<keyword evidence="2" id="KW-0805">Transcription regulation</keyword>
<name>A0A0R2D7V8_9LACO</name>
<accession>A0A0R2D7V8</accession>
<evidence type="ECO:0000313" key="5">
    <source>
        <dbReference type="EMBL" id="KRM99808.1"/>
    </source>
</evidence>
<evidence type="ECO:0000256" key="2">
    <source>
        <dbReference type="ARBA" id="ARBA00023015"/>
    </source>
</evidence>
<evidence type="ECO:0000256" key="3">
    <source>
        <dbReference type="ARBA" id="ARBA00023125"/>
    </source>
</evidence>
<evidence type="ECO:0000313" key="6">
    <source>
        <dbReference type="Proteomes" id="UP000051638"/>
    </source>
</evidence>
<dbReference type="RefSeq" id="WP_057873051.1">
    <property type="nucleotide sequence ID" value="NZ_AYYI01000006.1"/>
</dbReference>
<dbReference type="InterPro" id="IPR036390">
    <property type="entry name" value="WH_DNA-bd_sf"/>
</dbReference>
<comment type="caution">
    <text evidence="5">The sequence shown here is derived from an EMBL/GenBank/DDBJ whole genome shotgun (WGS) entry which is preliminary data.</text>
</comment>
<dbReference type="InterPro" id="IPR036388">
    <property type="entry name" value="WH-like_DNA-bd_sf"/>
</dbReference>
<dbReference type="AlphaFoldDB" id="A0A0R2D7V8"/>
<dbReference type="EMBL" id="AYYI01000006">
    <property type="protein sequence ID" value="KRM99808.1"/>
    <property type="molecule type" value="Genomic_DNA"/>
</dbReference>
<dbReference type="Proteomes" id="UP000051638">
    <property type="component" value="Unassembled WGS sequence"/>
</dbReference>
<dbReference type="InterPro" id="IPR014071">
    <property type="entry name" value="Cu_transp_CopY/TcrY"/>
</dbReference>
<dbReference type="GO" id="GO:0003677">
    <property type="term" value="F:DNA binding"/>
    <property type="evidence" value="ECO:0007669"/>
    <property type="project" value="UniProtKB-KW"/>
</dbReference>
<reference evidence="5 6" key="1">
    <citation type="journal article" date="2015" name="Genome Announc.">
        <title>Expanding the biotechnology potential of lactobacilli through comparative genomics of 213 strains and associated genera.</title>
        <authorList>
            <person name="Sun Z."/>
            <person name="Harris H.M."/>
            <person name="McCann A."/>
            <person name="Guo C."/>
            <person name="Argimon S."/>
            <person name="Zhang W."/>
            <person name="Yang X."/>
            <person name="Jeffery I.B."/>
            <person name="Cooney J.C."/>
            <person name="Kagawa T.F."/>
            <person name="Liu W."/>
            <person name="Song Y."/>
            <person name="Salvetti E."/>
            <person name="Wrobel A."/>
            <person name="Rasinkangas P."/>
            <person name="Parkhill J."/>
            <person name="Rea M.C."/>
            <person name="O'Sullivan O."/>
            <person name="Ritari J."/>
            <person name="Douillard F.P."/>
            <person name="Paul Ross R."/>
            <person name="Yang R."/>
            <person name="Briner A.E."/>
            <person name="Felis G.E."/>
            <person name="de Vos W.M."/>
            <person name="Barrangou R."/>
            <person name="Klaenhammer T.R."/>
            <person name="Caufield P.W."/>
            <person name="Cui Y."/>
            <person name="Zhang H."/>
            <person name="O'Toole P.W."/>
        </authorList>
    </citation>
    <scope>NUCLEOTIDE SEQUENCE [LARGE SCALE GENOMIC DNA]</scope>
    <source>
        <strain evidence="5 6">DSM 20253</strain>
    </source>
</reference>
<comment type="similarity">
    <text evidence="1">Belongs to the BlaI transcriptional regulatory family.</text>
</comment>
<dbReference type="GO" id="GO:0045892">
    <property type="term" value="P:negative regulation of DNA-templated transcription"/>
    <property type="evidence" value="ECO:0007669"/>
    <property type="project" value="InterPro"/>
</dbReference>